<protein>
    <recommendedName>
        <fullName evidence="5">LIM zinc-binding domain-containing protein</fullName>
    </recommendedName>
</protein>
<sequence>MATKEDREARLRAEIKAEMRKGGTDEDFTDRIKTLEEKLKGTPVSQKKPKDLLRAIGKIEKTDWNVKEIEKKIEENKMGRSSKYNRAEKVPKWSREQFDDKAVKMKLQKKSAVANPSDKYNDVDVTLKRLDKKIKEGSAIELGPKVSAMAEQFAVRTQEPDKPTLQRSNSKAALFLPTQGSSETCHFCAKRVYLMERMNAEGKFFHRGCFRCEFCNTSLRLGEENIFM</sequence>
<gene>
    <name evidence="6" type="ORF">TPAB3V08_LOCUS9258</name>
</gene>
<evidence type="ECO:0000313" key="7">
    <source>
        <dbReference type="Proteomes" id="UP001153148"/>
    </source>
</evidence>
<evidence type="ECO:0000259" key="5">
    <source>
        <dbReference type="PROSITE" id="PS50023"/>
    </source>
</evidence>
<evidence type="ECO:0000256" key="3">
    <source>
        <dbReference type="ARBA" id="ARBA00023038"/>
    </source>
</evidence>
<feature type="domain" description="LIM zinc-binding" evidence="5">
    <location>
        <begin position="183"/>
        <end position="228"/>
    </location>
</feature>
<dbReference type="PROSITE" id="PS00478">
    <property type="entry name" value="LIM_DOMAIN_1"/>
    <property type="match status" value="1"/>
</dbReference>
<dbReference type="PANTHER" id="PTHR24206">
    <property type="entry name" value="OS06G0237300 PROTEIN"/>
    <property type="match status" value="1"/>
</dbReference>
<keyword evidence="2 4" id="KW-0862">Zinc</keyword>
<dbReference type="Proteomes" id="UP001153148">
    <property type="component" value="Unassembled WGS sequence"/>
</dbReference>
<reference evidence="6" key="1">
    <citation type="submission" date="2021-03" db="EMBL/GenBank/DDBJ databases">
        <authorList>
            <person name="Tran Van P."/>
        </authorList>
    </citation>
    <scope>NUCLEOTIDE SEQUENCE</scope>
</reference>
<organism evidence="6 7">
    <name type="scientific">Timema podura</name>
    <name type="common">Walking stick</name>
    <dbReference type="NCBI Taxonomy" id="61482"/>
    <lineage>
        <taxon>Eukaryota</taxon>
        <taxon>Metazoa</taxon>
        <taxon>Ecdysozoa</taxon>
        <taxon>Arthropoda</taxon>
        <taxon>Hexapoda</taxon>
        <taxon>Insecta</taxon>
        <taxon>Pterygota</taxon>
        <taxon>Neoptera</taxon>
        <taxon>Polyneoptera</taxon>
        <taxon>Phasmatodea</taxon>
        <taxon>Timematodea</taxon>
        <taxon>Timematoidea</taxon>
        <taxon>Timematidae</taxon>
        <taxon>Timema</taxon>
    </lineage>
</organism>
<accession>A0ABN7P3J2</accession>
<name>A0ABN7P3J2_TIMPD</name>
<comment type="caution">
    <text evidence="6">The sequence shown here is derived from an EMBL/GenBank/DDBJ whole genome shotgun (WGS) entry which is preliminary data.</text>
</comment>
<evidence type="ECO:0000256" key="2">
    <source>
        <dbReference type="ARBA" id="ARBA00022833"/>
    </source>
</evidence>
<evidence type="ECO:0000256" key="4">
    <source>
        <dbReference type="PROSITE-ProRule" id="PRU00125"/>
    </source>
</evidence>
<evidence type="ECO:0000313" key="6">
    <source>
        <dbReference type="EMBL" id="CAG2062307.1"/>
    </source>
</evidence>
<keyword evidence="3 4" id="KW-0440">LIM domain</keyword>
<dbReference type="Pfam" id="PF00412">
    <property type="entry name" value="LIM"/>
    <property type="match status" value="1"/>
</dbReference>
<dbReference type="InterPro" id="IPR001781">
    <property type="entry name" value="Znf_LIM"/>
</dbReference>
<evidence type="ECO:0000256" key="1">
    <source>
        <dbReference type="ARBA" id="ARBA00022723"/>
    </source>
</evidence>
<proteinExistence type="predicted"/>
<dbReference type="EMBL" id="CAJPIN010019591">
    <property type="protein sequence ID" value="CAG2062307.1"/>
    <property type="molecule type" value="Genomic_DNA"/>
</dbReference>
<keyword evidence="1 4" id="KW-0479">Metal-binding</keyword>
<feature type="non-terminal residue" evidence="6">
    <location>
        <position position="228"/>
    </location>
</feature>
<dbReference type="PROSITE" id="PS50023">
    <property type="entry name" value="LIM_DOMAIN_2"/>
    <property type="match status" value="1"/>
</dbReference>
<dbReference type="Gene3D" id="2.10.110.10">
    <property type="entry name" value="Cysteine Rich Protein"/>
    <property type="match status" value="1"/>
</dbReference>
<keyword evidence="7" id="KW-1185">Reference proteome</keyword>
<dbReference type="SUPFAM" id="SSF57716">
    <property type="entry name" value="Glucocorticoid receptor-like (DNA-binding domain)"/>
    <property type="match status" value="1"/>
</dbReference>